<dbReference type="Pfam" id="PF00754">
    <property type="entry name" value="F5_F8_type_C"/>
    <property type="match status" value="1"/>
</dbReference>
<name>A0A7J6MQZ2_PERCH</name>
<dbReference type="SUPFAM" id="SSF49899">
    <property type="entry name" value="Concanavalin A-like lectins/glucanases"/>
    <property type="match status" value="1"/>
</dbReference>
<dbReference type="EMBL" id="JAAPAO010000084">
    <property type="protein sequence ID" value="KAF4673381.1"/>
    <property type="molecule type" value="Genomic_DNA"/>
</dbReference>
<dbReference type="PROSITE" id="PS50022">
    <property type="entry name" value="FA58C_3"/>
    <property type="match status" value="1"/>
</dbReference>
<evidence type="ECO:0000259" key="3">
    <source>
        <dbReference type="PROSITE" id="PS50022"/>
    </source>
</evidence>
<comment type="caution">
    <text evidence="4">The sequence shown here is derived from an EMBL/GenBank/DDBJ whole genome shotgun (WGS) entry which is preliminary data.</text>
</comment>
<gene>
    <name evidence="4" type="ORF">FOL47_010627</name>
</gene>
<feature type="chain" id="PRO_5029569093" description="F5/8 type C domain-containing protein" evidence="2">
    <location>
        <begin position="20"/>
        <end position="4266"/>
    </location>
</feature>
<evidence type="ECO:0000256" key="1">
    <source>
        <dbReference type="SAM" id="MobiDB-lite"/>
    </source>
</evidence>
<feature type="compositionally biased region" description="Low complexity" evidence="1">
    <location>
        <begin position="470"/>
        <end position="486"/>
    </location>
</feature>
<keyword evidence="2" id="KW-0732">Signal</keyword>
<dbReference type="Proteomes" id="UP000591131">
    <property type="component" value="Unassembled WGS sequence"/>
</dbReference>
<dbReference type="Gene3D" id="2.60.120.260">
    <property type="entry name" value="Galactose-binding domain-like"/>
    <property type="match status" value="5"/>
</dbReference>
<proteinExistence type="predicted"/>
<dbReference type="Gene3D" id="3.50.50.60">
    <property type="entry name" value="FAD/NAD(P)-binding domain"/>
    <property type="match status" value="1"/>
</dbReference>
<protein>
    <recommendedName>
        <fullName evidence="3">F5/8 type C domain-containing protein</fullName>
    </recommendedName>
</protein>
<sequence>MSPSVMGWAVLLGLAGSQGSGTCRNVELRSLGECERCLSDDQCSVSTNATHTIPLVCSNVQKKCVKSQTELCPGQDDAQCLLGCEDQSPPYACATATYCLNEDFPCNWIPGCSPPDQMDLGMSACLRGCPDHTGMLSVVYGGFEGTGSCESAKSRYGCTHAQGVEPVVPVGKFCPETCGDPLNECSDRCRRDEAPGEDGLVCWDRVHGAASLTCTQATASGYDCHCTCYGEYFRKYSGGPFELGRDVGLYRNFSVELSEAFGIELTGVGLDTGGEARLKLVYRSSSCTGQQIRGVEGLEWEEAGAPDAFYPFGDTPPTREAQFWHRWDGVTVSQCGEFKICHCNGRCDQETVAVWREAGVVRVLLPEGVSEVALSSNALAAESCFPPASTTATTPFDMWAIVTTTARPDVVERARVSGEVTMYGELVGGEEESILRGVKDAVMEILEITDGARVSVEVRDSRRRRRRRMQVTSTTVAPGTTTTVAPPTAPSLLHDSGLCEDQDAYLVQESVLRLGGALLDTCAATAQLIGVSAACDDANMGELMRTACRVSCDSCEGGSRAPVAATTEAPIGEVPGESLIVVVAVETFYQSERVAAVRWLRAVRDDVSATRELLIVLRRTLDSNGATVPDTLWVNVTSGPTAAAVRIEEESAVEEGSDGGNGGVVVAVIVVVKLLLLGGCLFAYRRRKGLRYKGEDEASNGVTLRCICPRRIATALSWRHNKVVPADDRRTFRKGSEETPLHVGAVVRLKGLRRVEYNGLDGIIKSGPIEAGEEQRWNVLVTIYESETETETKEISLKEMNLVVLENASGFQPSYRKRSLSNGLSSRLGFVSSDGVLSSETLPRGKVELYEVPSSRGPVGHDCEFRSSKQHGRNECLSLLKLIDVPDSDIIPGHIENSSRWLIGKSMSSLTQIPRFVDSIRYAPECILEPFWPKGSTRTEDSIQSFVNRRFSRWAARRFADVFAASQCGAAASDVSLRSCVPHAYTTERWRRSVLWGPFLDTLRPSSAAPAGDLKLDLPVDVDEFLRRSVATGGRVWTVKGGYERLEKDLARFVEGNPAISQEGQLLDRSDVSSIACDPAAQAVVSVMSPGELLPLVSQELLGLSVEAAEALAAVTEVEVLDLYWHKDGVLKKPFKGNAGVWTGVDNGEDCRIFGFSFGSEIFPGIDPEFGTKVTVYAKKGASKDKLYGRALEVLGISAPPDHTVISHDSWPAFPLGHSQALLEFNRLRAAQMPSLSVAGCGWYVGESLGKVIGDLSSGVLGRLVKRLEVSGFVERERPIDWANRSGHCLLGKPIAAILRSQLVPVQVPILAGMIATIVRSDIDIDRFRVDPTGSLTGMHVLLDAEIGFFSTEFQEEYCNDTAMAQVIDDSRTQPRSPDYFRFQQMRTDEPLAPRQINVYQGPCPPTHPNAFAYLDSSQAGKVVNKSYTYVCRTTDWVPDGGLDPLPHSRPQICVYGARLVSPKPERYGGVFFKEKQAVAYGFETTFYFTVLHASLYCPISAPTSEGRRWCMPQGGRGFAFVVQNEGSPPSLEAKIAGSEAGQLGYSFARNLAVEFDFFFDAGSNDATWNHVAVMVPWAKQANEGETANSGDHAVNMLAEATGDRLPQLRNGTHKVTIRYDVQNGEPRWDRPFTGWSTDFIGGSQQLYALENWVNGRVGALSVEINGQLVINTLVDLAKVVRADGVQTYEHPNVTKGEDDPRPGNAWVGFVAATDVEQFAAPTILSWKLRTHDRCPGGDYSELVGAVSGVGRKGVVSSGVAVCDNEQRPLDTLQSCTGISGNTHCAIVIQNVGRTAVEVSAIYTDALLRNGTNEATAGQSALSSVKSYRSRPCRNGLLEWDQMHPYFLGCQKEFRFTNSLGALVITSQDGTRSVKVDDTHLLNIATGAGTVSFKKRSLFHYCVMEHRYNPYRLYFAQCNCDYCTRVFAMQNMYSVFHQERCGERYGFTCTCLEASQMTWDALDSSFAVTADPWRQLPPVGGLNEGRPLLQYQKHSVCRGCKYDSHCGYVYKAGTCSRAYQVYRIGYPTAPQVTPKPQFLYWADGNGLPGNGEVKGDTCDCKDMGDGVNNYLNVRGQMQSHAVFLLRTLQRTRQECFDCLSLYDAEFCKYQCGPPTRVPFLHWPAGQSCATCMFAGPKLLELNYFYRNQLKECAYSAINAGNDPWSACQELAVSLPPLFENTTDLFNGVATHFLTECPGRDFTEVGAVCAPNLLAMNTLPSQVLSRFSAINNTVWYDGLECINAICELTSRDKCYTKLARFVFNDTTGCHDSLGSGLGCHIENGAPIVGGAMILDKEQKQWAYTDPLPAAWGQLADKTLEVWVTVNSSEEVTNLGVKNSTTSTVTSEWSEAYASEMAVDGDMSTYWSSHVSVVRNFEATWEVDFNGTIYAEETVIHWFHRPLDFDIEVSLDGGSSWTIVDTYEDNSLNTTTSTVFFAAEMLRISMHRAATVRGPGPSANLFVYSIREVEVKLDTNIARLKPVSFVNRWNYPPAYAFDGDDHTWWSAQPGQDSAWLRVDLGQIRTAVSLIRVRFRKGYVPGAVDFSYSSDGSSWSPLACSTSTCDTVSTVQSMELPFDHIPGGLSLRHFQLAVSQGAPYYSSSILQIAEVELYAWTDANLASNLVYPHNLTCINERTLVPCADPSLAVDNLTNASFIMGVSDAIVMDVAAATGAGVSLGRFEVQLDPAFPARSFSWLISMDNGLSYREIYSATQNTVSNPNPFTYKSHAPIQKVKLVIEQPHSNAATAGVVEVRIFGLTSNLALGLDSTYNYVAGTSWLAAEAGEGIFVTRGDPIHAIDGDDSTDFRVPYGARQPSYLSITGVSATGAVSDVTDFGIIVDLNARLPIDVVHLRLSYRSAAFRVQLRDGATESWRDSCFWSPALGDLGLLSTEDAIEYSCPSGRIVKIDPFNYYFAMRIRAFGTFYRRFLRVTLMKDSMVDRAGDDWIMGLAAIEAYSAFDNIAITSTPLATQITAPSADTSLAVDGDLETFWYTDVPASQQPTYTLDLGSCVNLSKVILWFGAQAYTAGEFVIQGSSDCADYSDPGESYGPGNANQVQHGSCLVLMANHADRAQAPSFPSTEGVYLSVTHGCLQCIRVTFKAGPPDGLVRIAEIEVKRADAAFQAIYESSLIGAQFALDGVAASAARTLDAEGVHYLQVTLANVEDVWGVRAIFEASSFPRAYTLGICLEPIVSDCDWSSLTVYTTDLNKDSSIVIKFTTRPALHLMFTLRLPAELAESSLSLRPNTRPSIDTFSTEYRLEAFEVYQSGNLALSNRGASAVSNAHWDHSASKAVDGVDSTFWVSEVDANEADLIITLRDIATAKVLHPYFVSRVVFKFRDEPLDFDVYLSLDKSSWSLFKQHRGNTAKTVVISEYFQANYIKLSMTRRAYDLASADGLWQPKLYSIYSVDVTFDTQLQLGKSIWSDTQASAAEYYPDQALDDLDSTFWIPNPGAAASPSATFEFASPGSGTEVSGILFTWLAAPREFSIYYWNLAQAAWSPPYSFTGLTITGNLQSTYLRKGFTCDRFRVTVEASNNYQSVPLTALRSLRVYTPGTKCTTNTCWSGCCFGGFEASDYTEHPLYAFDGLSASKFSVNVGSLETWIRAYVSSSPATDAMIGKIRIIWNSVNICKRFSVDLEDRSGEYTEVMSFTENTDEINEVLLLRPARRIWVRMHENVDPLAAQFRIAEIEVWRAEDNQQPTGATAEASDLFTTDPANAISPNNSTMWMSIPGPPQEPGSITLDLLAVYPVDMVRCLWGMQPASLGDRFFEVSEDAVSWTEIRVIGPVNLDEKLEQFTGFVRLRYLRVSFVRPFDDAANEPNRIGMSIRNLYVRLDQNLARWHYSVTRTGTWSFPSGAALDGSRETYWSTKQGVEDAVFTVYFSELFNLAGIYLEFLYRAIDIYLYQSTDCISFNLVESIIDNQEYVFYVPTTTHFQARCIRVNLSGARDRMWHPDRYEDGDSRLRVIAVKEFTLLEHAGGGGVFGIEDCYASNCGLRYDTITYGLRQPREWSLASEGDTRSRDVLGAKENTTQLVQVVVVFGGNIITLYRNGQKYGQPYNSSSASPSIWNNNSRLIMGVRSSAYVNLSTASNFTGTLLEGIVGLHDDSHNNFFSGAIHSVTLLRGALLSEEVMGLYESHFGKPERACHCGHRVCPSGPSSFLPWVQVSAAGFLHNAVGRCLHITVMKVPCSGQGVCVRNVSADGLTQTGSCTCIPGYSGKPARRVKMMSIDGQVRIVVSTAPTMEAAAKLMTTALMGNGVIEHLTAV</sequence>
<dbReference type="InterPro" id="IPR008979">
    <property type="entry name" value="Galactose-bd-like_sf"/>
</dbReference>
<feature type="domain" description="F5/8 type C" evidence="3">
    <location>
        <begin position="2457"/>
        <end position="2613"/>
    </location>
</feature>
<dbReference type="InterPro" id="IPR013320">
    <property type="entry name" value="ConA-like_dom_sf"/>
</dbReference>
<evidence type="ECO:0000313" key="5">
    <source>
        <dbReference type="Proteomes" id="UP000591131"/>
    </source>
</evidence>
<feature type="region of interest" description="Disordered" evidence="1">
    <location>
        <begin position="463"/>
        <end position="489"/>
    </location>
</feature>
<dbReference type="Gene3D" id="2.60.120.200">
    <property type="match status" value="2"/>
</dbReference>
<organism evidence="4 5">
    <name type="scientific">Perkinsus chesapeaki</name>
    <name type="common">Clam parasite</name>
    <name type="synonym">Perkinsus andrewsi</name>
    <dbReference type="NCBI Taxonomy" id="330153"/>
    <lineage>
        <taxon>Eukaryota</taxon>
        <taxon>Sar</taxon>
        <taxon>Alveolata</taxon>
        <taxon>Perkinsozoa</taxon>
        <taxon>Perkinsea</taxon>
        <taxon>Perkinsida</taxon>
        <taxon>Perkinsidae</taxon>
        <taxon>Perkinsus</taxon>
    </lineage>
</organism>
<dbReference type="OrthoDB" id="417914at2759"/>
<dbReference type="InterPro" id="IPR000421">
    <property type="entry name" value="FA58C"/>
</dbReference>
<reference evidence="4 5" key="1">
    <citation type="submission" date="2020-04" db="EMBL/GenBank/DDBJ databases">
        <title>Perkinsus chesapeaki whole genome sequence.</title>
        <authorList>
            <person name="Bogema D.R."/>
        </authorList>
    </citation>
    <scope>NUCLEOTIDE SEQUENCE [LARGE SCALE GENOMIC DNA]</scope>
    <source>
        <strain evidence="4">ATCC PRA-425</strain>
    </source>
</reference>
<dbReference type="InterPro" id="IPR036188">
    <property type="entry name" value="FAD/NAD-bd_sf"/>
</dbReference>
<evidence type="ECO:0000313" key="4">
    <source>
        <dbReference type="EMBL" id="KAF4673381.1"/>
    </source>
</evidence>
<accession>A0A7J6MQZ2</accession>
<evidence type="ECO:0000256" key="2">
    <source>
        <dbReference type="SAM" id="SignalP"/>
    </source>
</evidence>
<keyword evidence="5" id="KW-1185">Reference proteome</keyword>
<feature type="signal peptide" evidence="2">
    <location>
        <begin position="1"/>
        <end position="19"/>
    </location>
</feature>
<dbReference type="Pfam" id="PF22633">
    <property type="entry name" value="F5_F8_type_C_2"/>
    <property type="match status" value="1"/>
</dbReference>
<dbReference type="SUPFAM" id="SSF49785">
    <property type="entry name" value="Galactose-binding domain-like"/>
    <property type="match status" value="7"/>
</dbReference>